<sequence length="122" mass="13254">MPFFFKLVIGGSGNNTAFKPWNCFVVNDGSQGARREDVALYIIDLVRTYVNSAEFFNNPLGVFGTNVGYNKFRAFILEEFAQGVTDVAQTLDGDSLAGERGGTPSLFSAGFDAFPCSVSSNW</sequence>
<dbReference type="AlphaFoldDB" id="A0A645GX81"/>
<organism evidence="1">
    <name type="scientific">bioreactor metagenome</name>
    <dbReference type="NCBI Taxonomy" id="1076179"/>
    <lineage>
        <taxon>unclassified sequences</taxon>
        <taxon>metagenomes</taxon>
        <taxon>ecological metagenomes</taxon>
    </lineage>
</organism>
<proteinExistence type="predicted"/>
<accession>A0A645GX81</accession>
<evidence type="ECO:0000313" key="1">
    <source>
        <dbReference type="EMBL" id="MPN28634.1"/>
    </source>
</evidence>
<protein>
    <submittedName>
        <fullName evidence="1">Uncharacterized protein</fullName>
    </submittedName>
</protein>
<comment type="caution">
    <text evidence="1">The sequence shown here is derived from an EMBL/GenBank/DDBJ whole genome shotgun (WGS) entry which is preliminary data.</text>
</comment>
<name>A0A645GX81_9ZZZZ</name>
<gene>
    <name evidence="1" type="ORF">SDC9_176077</name>
</gene>
<reference evidence="1" key="1">
    <citation type="submission" date="2019-08" db="EMBL/GenBank/DDBJ databases">
        <authorList>
            <person name="Kucharzyk K."/>
            <person name="Murdoch R.W."/>
            <person name="Higgins S."/>
            <person name="Loffler F."/>
        </authorList>
    </citation>
    <scope>NUCLEOTIDE SEQUENCE</scope>
</reference>
<dbReference type="EMBL" id="VSSQ01078995">
    <property type="protein sequence ID" value="MPN28634.1"/>
    <property type="molecule type" value="Genomic_DNA"/>
</dbReference>